<organism evidence="1 2">
    <name type="scientific">Meloidogyne enterolobii</name>
    <name type="common">Root-knot nematode worm</name>
    <name type="synonym">Meloidogyne mayaguensis</name>
    <dbReference type="NCBI Taxonomy" id="390850"/>
    <lineage>
        <taxon>Eukaryota</taxon>
        <taxon>Metazoa</taxon>
        <taxon>Ecdysozoa</taxon>
        <taxon>Nematoda</taxon>
        <taxon>Chromadorea</taxon>
        <taxon>Rhabditida</taxon>
        <taxon>Tylenchina</taxon>
        <taxon>Tylenchomorpha</taxon>
        <taxon>Tylenchoidea</taxon>
        <taxon>Meloidogynidae</taxon>
        <taxon>Meloidogyninae</taxon>
        <taxon>Meloidogyne</taxon>
    </lineage>
</organism>
<accession>A0ACB0YWU0</accession>
<evidence type="ECO:0000313" key="1">
    <source>
        <dbReference type="EMBL" id="CAK5066921.1"/>
    </source>
</evidence>
<evidence type="ECO:0000313" key="2">
    <source>
        <dbReference type="Proteomes" id="UP001497535"/>
    </source>
</evidence>
<dbReference type="Proteomes" id="UP001497535">
    <property type="component" value="Unassembled WGS sequence"/>
</dbReference>
<gene>
    <name evidence="1" type="ORF">MENTE1834_LOCUS17696</name>
</gene>
<sequence length="112" mass="13493">MSVITQFMLKYILIILIDSHRCGLPLHVDNDNNFVSRYKRFRPHNYHHRHNHHVNYKNSSFKHLNETHYHHDEHIHRKVMGGHGVEEGQLPWAVAIHKHLDGYGNRKYFKLN</sequence>
<name>A0ACB0YWU0_MELEN</name>
<proteinExistence type="predicted"/>
<keyword evidence="2" id="KW-1185">Reference proteome</keyword>
<comment type="caution">
    <text evidence="1">The sequence shown here is derived from an EMBL/GenBank/DDBJ whole genome shotgun (WGS) entry which is preliminary data.</text>
</comment>
<dbReference type="EMBL" id="CAVMJV010000020">
    <property type="protein sequence ID" value="CAK5066921.1"/>
    <property type="molecule type" value="Genomic_DNA"/>
</dbReference>
<reference evidence="1" key="1">
    <citation type="submission" date="2023-11" db="EMBL/GenBank/DDBJ databases">
        <authorList>
            <person name="Poullet M."/>
        </authorList>
    </citation>
    <scope>NUCLEOTIDE SEQUENCE</scope>
    <source>
        <strain evidence="1">E1834</strain>
    </source>
</reference>
<protein>
    <submittedName>
        <fullName evidence="1">Uncharacterized protein</fullName>
    </submittedName>
</protein>